<dbReference type="PROSITE" id="PS50110">
    <property type="entry name" value="RESPONSE_REGULATORY"/>
    <property type="match status" value="1"/>
</dbReference>
<dbReference type="InterPro" id="IPR001789">
    <property type="entry name" value="Sig_transdc_resp-reg_receiver"/>
</dbReference>
<dbReference type="InterPro" id="IPR013972">
    <property type="entry name" value="YcbB"/>
</dbReference>
<dbReference type="SMART" id="SM00448">
    <property type="entry name" value="REC"/>
    <property type="match status" value="1"/>
</dbReference>
<evidence type="ECO:0000259" key="2">
    <source>
        <dbReference type="PROSITE" id="PS50110"/>
    </source>
</evidence>
<gene>
    <name evidence="3" type="ORF">P5G49_02275</name>
</gene>
<evidence type="ECO:0000313" key="4">
    <source>
        <dbReference type="Proteomes" id="UP001175097"/>
    </source>
</evidence>
<dbReference type="PANTHER" id="PTHR43228:SF8">
    <property type="entry name" value="TRANSCRIPTIONAL REGULATORY PROTEIN GLNL"/>
    <property type="match status" value="1"/>
</dbReference>
<dbReference type="Pfam" id="PF00072">
    <property type="entry name" value="Response_reg"/>
    <property type="match status" value="1"/>
</dbReference>
<evidence type="ECO:0000256" key="1">
    <source>
        <dbReference type="PROSITE-ProRule" id="PRU00169"/>
    </source>
</evidence>
<keyword evidence="4" id="KW-1185">Reference proteome</keyword>
<reference evidence="3" key="1">
    <citation type="submission" date="2023-03" db="EMBL/GenBank/DDBJ databases">
        <title>MT1 and MT2 Draft Genomes of Novel Species.</title>
        <authorList>
            <person name="Venkateswaran K."/>
        </authorList>
    </citation>
    <scope>NUCLEOTIDE SEQUENCE</scope>
    <source>
        <strain evidence="3">F6_3S_P_2</strain>
    </source>
</reference>
<name>A0ABT8JMD1_9BACL</name>
<dbReference type="Gene3D" id="3.40.50.2300">
    <property type="match status" value="1"/>
</dbReference>
<evidence type="ECO:0000313" key="3">
    <source>
        <dbReference type="EMBL" id="MDN4606305.1"/>
    </source>
</evidence>
<dbReference type="SUPFAM" id="SSF52172">
    <property type="entry name" value="CheY-like"/>
    <property type="match status" value="1"/>
</dbReference>
<dbReference type="Proteomes" id="UP001175097">
    <property type="component" value="Unassembled WGS sequence"/>
</dbReference>
<accession>A0ABT8JMD1</accession>
<dbReference type="InterPro" id="IPR052048">
    <property type="entry name" value="ST_Response_Regulator"/>
</dbReference>
<sequence>MRYFIIDDDNVSRSMLKSIIVDQGLGIVVGEADGGLKTIEQVHTLIPNIVLIDLLMPEMDGIEMVRQLKTEGFQGQFVMLSQVVNKEMVGEAYLAGVDFFIHKPINRIEVESVLRRTVEKEQLMQSLVTIRDSLAVIGSPLLEKTPRTLKEVVLSVLRDMGIAGENGSRDLLYIIEVLTEQRNVDSLPPLKELYELAARKMGTVERDLPKEVKAIEQRIRRAISVAIDHLASLGAVDYTIHEFEYYAPRFFDFQEITMRMRQIQNEETPTRPVKIQVKKFLLMLYKETVEQQKNFS</sequence>
<comment type="caution">
    <text evidence="3">The sequence shown here is derived from an EMBL/GenBank/DDBJ whole genome shotgun (WGS) entry which is preliminary data.</text>
</comment>
<dbReference type="InterPro" id="IPR011006">
    <property type="entry name" value="CheY-like_superfamily"/>
</dbReference>
<keyword evidence="1" id="KW-0597">Phosphoprotein</keyword>
<dbReference type="PANTHER" id="PTHR43228">
    <property type="entry name" value="TWO-COMPONENT RESPONSE REGULATOR"/>
    <property type="match status" value="1"/>
</dbReference>
<feature type="modified residue" description="4-aspartylphosphate" evidence="1">
    <location>
        <position position="53"/>
    </location>
</feature>
<feature type="domain" description="Response regulatory" evidence="2">
    <location>
        <begin position="2"/>
        <end position="118"/>
    </location>
</feature>
<protein>
    <submittedName>
        <fullName evidence="3">Response regulator</fullName>
    </submittedName>
</protein>
<dbReference type="RefSeq" id="WP_301241839.1">
    <property type="nucleotide sequence ID" value="NZ_JAROCC010000001.1"/>
</dbReference>
<proteinExistence type="predicted"/>
<dbReference type="EMBL" id="JAROCC010000001">
    <property type="protein sequence ID" value="MDN4606305.1"/>
    <property type="molecule type" value="Genomic_DNA"/>
</dbReference>
<organism evidence="3 4">
    <name type="scientific">Sporosarcina highlanderae</name>
    <dbReference type="NCBI Taxonomy" id="3035916"/>
    <lineage>
        <taxon>Bacteria</taxon>
        <taxon>Bacillati</taxon>
        <taxon>Bacillota</taxon>
        <taxon>Bacilli</taxon>
        <taxon>Bacillales</taxon>
        <taxon>Caryophanaceae</taxon>
        <taxon>Sporosarcina</taxon>
    </lineage>
</organism>
<dbReference type="Pfam" id="PF08664">
    <property type="entry name" value="YcbB"/>
    <property type="match status" value="1"/>
</dbReference>